<dbReference type="SUPFAM" id="SSF47954">
    <property type="entry name" value="Cyclin-like"/>
    <property type="match status" value="1"/>
</dbReference>
<sequence length="367" mass="42304">MDHNSFYHQSNNTYSHSANYYQDRPTRNQISTQYPSQTPVTILSILKDKRIQLGEISNSWGENGDWLLRSLVMAINQLLSINDEFPNNYSHFLPEHMKLPMITIEGYISRIIKYSPCSKECFIIILMYIDRLIQKRNFIVNSYNIHRILITSVLIAAKYLDDIFYNNQFYSQVGGVTVKEINIMELDFLKLLSFDLSANSVVYSVYLSHFESYTQKIQTELNFKPNIESLPTPFHITEGYIKGFLKSNSKFIPEVEKCDLLIDYTSSSTTSLINNQAPNSINTNSSSNNNNNNNIVNNNNNSSNNNRNNNITFNQNNQQTTTTSTSNGQNQNNNNNNQNNNNYHHNINTKSPLQTFRFHQPQPNCVA</sequence>
<accession>A0A8J4Q0E9</accession>
<protein>
    <recommendedName>
        <fullName evidence="2">Cyclin-like domain-containing protein</fullName>
    </recommendedName>
</protein>
<dbReference type="GO" id="GO:0016538">
    <property type="term" value="F:cyclin-dependent protein serine/threonine kinase regulator activity"/>
    <property type="evidence" value="ECO:0007669"/>
    <property type="project" value="TreeGrafter"/>
</dbReference>
<keyword evidence="4" id="KW-1185">Reference proteome</keyword>
<gene>
    <name evidence="3" type="ORF">CYY_001081</name>
</gene>
<dbReference type="OrthoDB" id="18379at2759"/>
<dbReference type="GO" id="GO:0019901">
    <property type="term" value="F:protein kinase binding"/>
    <property type="evidence" value="ECO:0007669"/>
    <property type="project" value="InterPro"/>
</dbReference>
<feature type="domain" description="Cyclin-like" evidence="2">
    <location>
        <begin position="106"/>
        <end position="190"/>
    </location>
</feature>
<comment type="caution">
    <text evidence="3">The sequence shown here is derived from an EMBL/GenBank/DDBJ whole genome shotgun (WGS) entry which is preliminary data.</text>
</comment>
<dbReference type="GO" id="GO:0005634">
    <property type="term" value="C:nucleus"/>
    <property type="evidence" value="ECO:0007669"/>
    <property type="project" value="TreeGrafter"/>
</dbReference>
<dbReference type="EMBL" id="AJWJ01000024">
    <property type="protein sequence ID" value="KAF2077618.1"/>
    <property type="molecule type" value="Genomic_DNA"/>
</dbReference>
<proteinExistence type="predicted"/>
<dbReference type="PANTHER" id="PTHR15615:SF69">
    <property type="entry name" value="CYCLIN-LIKE DOMAIN-CONTAINING PROTEIN"/>
    <property type="match status" value="1"/>
</dbReference>
<dbReference type="AlphaFoldDB" id="A0A8J4Q0E9"/>
<feature type="region of interest" description="Disordered" evidence="1">
    <location>
        <begin position="272"/>
        <end position="348"/>
    </location>
</feature>
<evidence type="ECO:0000313" key="4">
    <source>
        <dbReference type="Proteomes" id="UP000695562"/>
    </source>
</evidence>
<dbReference type="PANTHER" id="PTHR15615">
    <property type="match status" value="1"/>
</dbReference>
<feature type="compositionally biased region" description="Low complexity" evidence="1">
    <location>
        <begin position="279"/>
        <end position="348"/>
    </location>
</feature>
<dbReference type="Pfam" id="PF08613">
    <property type="entry name" value="Cyclin"/>
    <property type="match status" value="1"/>
</dbReference>
<dbReference type="InterPro" id="IPR036915">
    <property type="entry name" value="Cyclin-like_sf"/>
</dbReference>
<evidence type="ECO:0000256" key="1">
    <source>
        <dbReference type="SAM" id="MobiDB-lite"/>
    </source>
</evidence>
<dbReference type="InterPro" id="IPR013922">
    <property type="entry name" value="Cyclin_PHO80-like"/>
</dbReference>
<dbReference type="SMART" id="SM00385">
    <property type="entry name" value="CYCLIN"/>
    <property type="match status" value="1"/>
</dbReference>
<dbReference type="InterPro" id="IPR013763">
    <property type="entry name" value="Cyclin-like_dom"/>
</dbReference>
<dbReference type="Proteomes" id="UP000695562">
    <property type="component" value="Unassembled WGS sequence"/>
</dbReference>
<organism evidence="3 4">
    <name type="scientific">Polysphondylium violaceum</name>
    <dbReference type="NCBI Taxonomy" id="133409"/>
    <lineage>
        <taxon>Eukaryota</taxon>
        <taxon>Amoebozoa</taxon>
        <taxon>Evosea</taxon>
        <taxon>Eumycetozoa</taxon>
        <taxon>Dictyostelia</taxon>
        <taxon>Dictyosteliales</taxon>
        <taxon>Dictyosteliaceae</taxon>
        <taxon>Polysphondylium</taxon>
    </lineage>
</organism>
<name>A0A8J4Q0E9_9MYCE</name>
<dbReference type="Gene3D" id="1.10.472.10">
    <property type="entry name" value="Cyclin-like"/>
    <property type="match status" value="1"/>
</dbReference>
<reference evidence="3" key="1">
    <citation type="submission" date="2020-01" db="EMBL/GenBank/DDBJ databases">
        <title>Development of genomics and gene disruption for Polysphondylium violaceum indicates a role for the polyketide synthase stlB in stalk morphogenesis.</title>
        <authorList>
            <person name="Narita B."/>
            <person name="Kawabe Y."/>
            <person name="Kin K."/>
            <person name="Saito T."/>
            <person name="Gibbs R."/>
            <person name="Kuspa A."/>
            <person name="Muzny D."/>
            <person name="Queller D."/>
            <person name="Richards S."/>
            <person name="Strassman J."/>
            <person name="Sucgang R."/>
            <person name="Worley K."/>
            <person name="Schaap P."/>
        </authorList>
    </citation>
    <scope>NUCLEOTIDE SEQUENCE</scope>
    <source>
        <strain evidence="3">QSvi11</strain>
    </source>
</reference>
<evidence type="ECO:0000259" key="2">
    <source>
        <dbReference type="SMART" id="SM00385"/>
    </source>
</evidence>
<dbReference type="CDD" id="cd20558">
    <property type="entry name" value="CYCLIN_ScPCL7-like"/>
    <property type="match status" value="1"/>
</dbReference>
<dbReference type="GO" id="GO:0000307">
    <property type="term" value="C:cyclin-dependent protein kinase holoenzyme complex"/>
    <property type="evidence" value="ECO:0007669"/>
    <property type="project" value="TreeGrafter"/>
</dbReference>
<evidence type="ECO:0000313" key="3">
    <source>
        <dbReference type="EMBL" id="KAF2077618.1"/>
    </source>
</evidence>